<dbReference type="Gene3D" id="3.30.40.10">
    <property type="entry name" value="Zinc/RING finger domain, C3HC4 (zinc finger)"/>
    <property type="match status" value="1"/>
</dbReference>
<comment type="caution">
    <text evidence="14">The sequence shown here is derived from an EMBL/GenBank/DDBJ whole genome shotgun (WGS) entry which is preliminary data.</text>
</comment>
<dbReference type="InterPro" id="IPR016197">
    <property type="entry name" value="Chromo-like_dom_sf"/>
</dbReference>
<feature type="region of interest" description="Disordered" evidence="10">
    <location>
        <begin position="1288"/>
        <end position="1397"/>
    </location>
</feature>
<keyword evidence="3" id="KW-0479">Metal-binding</keyword>
<evidence type="ECO:0000256" key="1">
    <source>
        <dbReference type="ARBA" id="ARBA00004123"/>
    </source>
</evidence>
<evidence type="ECO:0000313" key="14">
    <source>
        <dbReference type="EMBL" id="KAK0745288.1"/>
    </source>
</evidence>
<gene>
    <name evidence="14" type="ORF">B0T21DRAFT_359388</name>
</gene>
<dbReference type="GO" id="GO:0003677">
    <property type="term" value="F:DNA binding"/>
    <property type="evidence" value="ECO:0007669"/>
    <property type="project" value="TreeGrafter"/>
</dbReference>
<dbReference type="GO" id="GO:0003682">
    <property type="term" value="F:chromatin binding"/>
    <property type="evidence" value="ECO:0007669"/>
    <property type="project" value="TreeGrafter"/>
</dbReference>
<dbReference type="InterPro" id="IPR014001">
    <property type="entry name" value="Helicase_ATP-bd"/>
</dbReference>
<keyword evidence="4" id="KW-0547">Nucleotide-binding</keyword>
<comment type="subunit">
    <text evidence="2">Component of the NuA4 histone acetyltransferase complex.</text>
</comment>
<keyword evidence="11" id="KW-1133">Transmembrane helix</keyword>
<evidence type="ECO:0000256" key="2">
    <source>
        <dbReference type="ARBA" id="ARBA00011353"/>
    </source>
</evidence>
<dbReference type="SUPFAM" id="SSF54160">
    <property type="entry name" value="Chromo domain-like"/>
    <property type="match status" value="1"/>
</dbReference>
<dbReference type="InterPro" id="IPR027417">
    <property type="entry name" value="P-loop_NTPase"/>
</dbReference>
<evidence type="ECO:0000256" key="6">
    <source>
        <dbReference type="ARBA" id="ARBA00022801"/>
    </source>
</evidence>
<dbReference type="SMART" id="SM00490">
    <property type="entry name" value="HELICc"/>
    <property type="match status" value="1"/>
</dbReference>
<keyword evidence="15" id="KW-1185">Reference proteome</keyword>
<feature type="transmembrane region" description="Helical" evidence="11">
    <location>
        <begin position="1503"/>
        <end position="1520"/>
    </location>
</feature>
<keyword evidence="9" id="KW-0539">Nucleus</keyword>
<keyword evidence="11" id="KW-0812">Transmembrane</keyword>
<evidence type="ECO:0000256" key="8">
    <source>
        <dbReference type="ARBA" id="ARBA00022840"/>
    </source>
</evidence>
<feature type="compositionally biased region" description="Basic and acidic residues" evidence="10">
    <location>
        <begin position="133"/>
        <end position="142"/>
    </location>
</feature>
<keyword evidence="6" id="KW-0378">Hydrolase</keyword>
<dbReference type="Pfam" id="PF00271">
    <property type="entry name" value="Helicase_C"/>
    <property type="match status" value="1"/>
</dbReference>
<dbReference type="EMBL" id="JAUKTV010000002">
    <property type="protein sequence ID" value="KAK0745288.1"/>
    <property type="molecule type" value="Genomic_DNA"/>
</dbReference>
<dbReference type="GO" id="GO:0140658">
    <property type="term" value="F:ATP-dependent chromatin remodeler activity"/>
    <property type="evidence" value="ECO:0007669"/>
    <property type="project" value="TreeGrafter"/>
</dbReference>
<dbReference type="InterPro" id="IPR001650">
    <property type="entry name" value="Helicase_C-like"/>
</dbReference>
<evidence type="ECO:0000256" key="5">
    <source>
        <dbReference type="ARBA" id="ARBA00022771"/>
    </source>
</evidence>
<dbReference type="GO" id="GO:0008270">
    <property type="term" value="F:zinc ion binding"/>
    <property type="evidence" value="ECO:0007669"/>
    <property type="project" value="UniProtKB-KW"/>
</dbReference>
<comment type="subcellular location">
    <subcellularLocation>
        <location evidence="1">Nucleus</location>
    </subcellularLocation>
</comment>
<feature type="domain" description="Helicase C-terminal" evidence="13">
    <location>
        <begin position="1038"/>
        <end position="1197"/>
    </location>
</feature>
<dbReference type="InterPro" id="IPR001965">
    <property type="entry name" value="Znf_PHD"/>
</dbReference>
<evidence type="ECO:0000256" key="11">
    <source>
        <dbReference type="SAM" id="Phobius"/>
    </source>
</evidence>
<name>A0AA40K469_9PEZI</name>
<evidence type="ECO:0000259" key="13">
    <source>
        <dbReference type="PROSITE" id="PS51194"/>
    </source>
</evidence>
<feature type="compositionally biased region" description="Low complexity" evidence="10">
    <location>
        <begin position="230"/>
        <end position="246"/>
    </location>
</feature>
<evidence type="ECO:0000259" key="12">
    <source>
        <dbReference type="PROSITE" id="PS51192"/>
    </source>
</evidence>
<evidence type="ECO:0000256" key="4">
    <source>
        <dbReference type="ARBA" id="ARBA00022741"/>
    </source>
</evidence>
<feature type="region of interest" description="Disordered" evidence="10">
    <location>
        <begin position="38"/>
        <end position="86"/>
    </location>
</feature>
<dbReference type="SMART" id="SM00249">
    <property type="entry name" value="PHD"/>
    <property type="match status" value="1"/>
</dbReference>
<dbReference type="Pfam" id="PF15446">
    <property type="entry name" value="zf-PHD-like"/>
    <property type="match status" value="1"/>
</dbReference>
<evidence type="ECO:0000313" key="15">
    <source>
        <dbReference type="Proteomes" id="UP001172159"/>
    </source>
</evidence>
<dbReference type="SMART" id="SM00487">
    <property type="entry name" value="DEXDc"/>
    <property type="match status" value="1"/>
</dbReference>
<dbReference type="InterPro" id="IPR056616">
    <property type="entry name" value="Chromo_MIT1"/>
</dbReference>
<feature type="compositionally biased region" description="Basic residues" evidence="10">
    <location>
        <begin position="256"/>
        <end position="267"/>
    </location>
</feature>
<dbReference type="SUPFAM" id="SSF57903">
    <property type="entry name" value="FYVE/PHD zinc finger"/>
    <property type="match status" value="1"/>
</dbReference>
<dbReference type="Gene3D" id="3.40.50.10810">
    <property type="entry name" value="Tandem AAA-ATPase domain"/>
    <property type="match status" value="1"/>
</dbReference>
<feature type="compositionally biased region" description="Low complexity" evidence="10">
    <location>
        <begin position="1369"/>
        <end position="1389"/>
    </location>
</feature>
<dbReference type="Gene3D" id="2.40.50.40">
    <property type="match status" value="1"/>
</dbReference>
<dbReference type="InterPro" id="IPR013083">
    <property type="entry name" value="Znf_RING/FYVE/PHD"/>
</dbReference>
<dbReference type="CDD" id="cd18793">
    <property type="entry name" value="SF2_C_SNF"/>
    <property type="match status" value="1"/>
</dbReference>
<dbReference type="InterPro" id="IPR038718">
    <property type="entry name" value="SNF2-like_sf"/>
</dbReference>
<keyword evidence="8" id="KW-0067">ATP-binding</keyword>
<feature type="compositionally biased region" description="Basic and acidic residues" evidence="10">
    <location>
        <begin position="1316"/>
        <end position="1341"/>
    </location>
</feature>
<dbReference type="PROSITE" id="PS51194">
    <property type="entry name" value="HELICASE_CTER"/>
    <property type="match status" value="1"/>
</dbReference>
<evidence type="ECO:0000256" key="7">
    <source>
        <dbReference type="ARBA" id="ARBA00022833"/>
    </source>
</evidence>
<feature type="region of interest" description="Disordered" evidence="10">
    <location>
        <begin position="1418"/>
        <end position="1455"/>
    </location>
</feature>
<keyword evidence="11" id="KW-0472">Membrane</keyword>
<dbReference type="GO" id="GO:0005524">
    <property type="term" value="F:ATP binding"/>
    <property type="evidence" value="ECO:0007669"/>
    <property type="project" value="UniProtKB-KW"/>
</dbReference>
<accession>A0AA40K469</accession>
<feature type="region of interest" description="Disordered" evidence="10">
    <location>
        <begin position="1"/>
        <end position="24"/>
    </location>
</feature>
<dbReference type="CDD" id="cd15489">
    <property type="entry name" value="PHD_SF"/>
    <property type="match status" value="1"/>
</dbReference>
<protein>
    <submittedName>
        <fullName evidence="14">PHD/FYVE-zinc-finger like domain-containing protein</fullName>
    </submittedName>
</protein>
<dbReference type="Gene3D" id="3.40.50.300">
    <property type="entry name" value="P-loop containing nucleotide triphosphate hydrolases"/>
    <property type="match status" value="1"/>
</dbReference>
<dbReference type="Proteomes" id="UP001172159">
    <property type="component" value="Unassembled WGS sequence"/>
</dbReference>
<evidence type="ECO:0000256" key="3">
    <source>
        <dbReference type="ARBA" id="ARBA00022723"/>
    </source>
</evidence>
<organism evidence="14 15">
    <name type="scientific">Apiosordaria backusii</name>
    <dbReference type="NCBI Taxonomy" id="314023"/>
    <lineage>
        <taxon>Eukaryota</taxon>
        <taxon>Fungi</taxon>
        <taxon>Dikarya</taxon>
        <taxon>Ascomycota</taxon>
        <taxon>Pezizomycotina</taxon>
        <taxon>Sordariomycetes</taxon>
        <taxon>Sordariomycetidae</taxon>
        <taxon>Sordariales</taxon>
        <taxon>Lasiosphaeriaceae</taxon>
        <taxon>Apiosordaria</taxon>
    </lineage>
</organism>
<dbReference type="GO" id="GO:0042393">
    <property type="term" value="F:histone binding"/>
    <property type="evidence" value="ECO:0007669"/>
    <property type="project" value="TreeGrafter"/>
</dbReference>
<dbReference type="Pfam" id="PF23615">
    <property type="entry name" value="Chromo_MIT1"/>
    <property type="match status" value="1"/>
</dbReference>
<keyword evidence="7" id="KW-0862">Zinc</keyword>
<dbReference type="InterPro" id="IPR041684">
    <property type="entry name" value="Znf-PHD-like"/>
</dbReference>
<reference evidence="14" key="1">
    <citation type="submission" date="2023-06" db="EMBL/GenBank/DDBJ databases">
        <title>Genome-scale phylogeny and comparative genomics of the fungal order Sordariales.</title>
        <authorList>
            <consortium name="Lawrence Berkeley National Laboratory"/>
            <person name="Hensen N."/>
            <person name="Bonometti L."/>
            <person name="Westerberg I."/>
            <person name="Brannstrom I.O."/>
            <person name="Guillou S."/>
            <person name="Cros-Aarteil S."/>
            <person name="Calhoun S."/>
            <person name="Haridas S."/>
            <person name="Kuo A."/>
            <person name="Mondo S."/>
            <person name="Pangilinan J."/>
            <person name="Riley R."/>
            <person name="Labutti K."/>
            <person name="Andreopoulos B."/>
            <person name="Lipzen A."/>
            <person name="Chen C."/>
            <person name="Yanf M."/>
            <person name="Daum C."/>
            <person name="Ng V."/>
            <person name="Clum A."/>
            <person name="Steindorff A."/>
            <person name="Ohm R."/>
            <person name="Martin F."/>
            <person name="Silar P."/>
            <person name="Natvig D."/>
            <person name="Lalanne C."/>
            <person name="Gautier V."/>
            <person name="Ament-Velasquez S.L."/>
            <person name="Kruys A."/>
            <person name="Hutchinson M.I."/>
            <person name="Powell A.J."/>
            <person name="Barry K."/>
            <person name="Miller A.N."/>
            <person name="Grigoriev I.V."/>
            <person name="Debuchy R."/>
            <person name="Gladieux P."/>
            <person name="Thoren M.H."/>
            <person name="Johannesson H."/>
        </authorList>
    </citation>
    <scope>NUCLEOTIDE SEQUENCE</scope>
    <source>
        <strain evidence="14">CBS 540.89</strain>
    </source>
</reference>
<dbReference type="GO" id="GO:0005634">
    <property type="term" value="C:nucleus"/>
    <property type="evidence" value="ECO:0007669"/>
    <property type="project" value="UniProtKB-SubCell"/>
</dbReference>
<dbReference type="InterPro" id="IPR049730">
    <property type="entry name" value="SNF2/RAD54-like_C"/>
</dbReference>
<feature type="domain" description="Helicase ATP-binding" evidence="12">
    <location>
        <begin position="733"/>
        <end position="905"/>
    </location>
</feature>
<feature type="region of interest" description="Disordered" evidence="10">
    <location>
        <begin position="122"/>
        <end position="182"/>
    </location>
</feature>
<dbReference type="GO" id="GO:0000785">
    <property type="term" value="C:chromatin"/>
    <property type="evidence" value="ECO:0007669"/>
    <property type="project" value="TreeGrafter"/>
</dbReference>
<proteinExistence type="predicted"/>
<dbReference type="InterPro" id="IPR011011">
    <property type="entry name" value="Znf_FYVE_PHD"/>
</dbReference>
<dbReference type="GO" id="GO:0016887">
    <property type="term" value="F:ATP hydrolysis activity"/>
    <property type="evidence" value="ECO:0007669"/>
    <property type="project" value="TreeGrafter"/>
</dbReference>
<feature type="compositionally biased region" description="Polar residues" evidence="10">
    <location>
        <begin position="1"/>
        <end position="14"/>
    </location>
</feature>
<dbReference type="InterPro" id="IPR000330">
    <property type="entry name" value="SNF2_N"/>
</dbReference>
<feature type="region of interest" description="Disordered" evidence="10">
    <location>
        <begin position="229"/>
        <end position="276"/>
    </location>
</feature>
<keyword evidence="5" id="KW-0863">Zinc-finger</keyword>
<dbReference type="Pfam" id="PF00176">
    <property type="entry name" value="SNF2-rel_dom"/>
    <property type="match status" value="1"/>
</dbReference>
<dbReference type="PANTHER" id="PTHR45623">
    <property type="entry name" value="CHROMODOMAIN-HELICASE-DNA-BINDING PROTEIN 3-RELATED-RELATED"/>
    <property type="match status" value="1"/>
</dbReference>
<dbReference type="PROSITE" id="PS51192">
    <property type="entry name" value="HELICASE_ATP_BIND_1"/>
    <property type="match status" value="1"/>
</dbReference>
<evidence type="ECO:0000256" key="9">
    <source>
        <dbReference type="ARBA" id="ARBA00023242"/>
    </source>
</evidence>
<dbReference type="PANTHER" id="PTHR45623:SF17">
    <property type="entry name" value="CHROMODOMAIN-HELICASE-DNA-BINDING PROTEIN 3-RELATED"/>
    <property type="match status" value="1"/>
</dbReference>
<dbReference type="CDD" id="cd17919">
    <property type="entry name" value="DEXHc_Snf"/>
    <property type="match status" value="1"/>
</dbReference>
<feature type="compositionally biased region" description="Basic and acidic residues" evidence="10">
    <location>
        <begin position="1288"/>
        <end position="1299"/>
    </location>
</feature>
<evidence type="ECO:0000256" key="10">
    <source>
        <dbReference type="SAM" id="MobiDB-lite"/>
    </source>
</evidence>
<sequence>MATEEPTSYEFQSELSDEDGPDPIAVDEITQPVAPAVPSHLTPTMPVAPMDFLPDSPIQYEEPPETNEVNGHGYDGHRSDTEEPATVAKTVKFVDIEVPIQWMPEDKRAEFEYIEVPEMTPETDGYMTRRSRHGDYHDDDGSRKRKRGYDDSYAALPDDYEEGSDDDLPRTRGAPTKLPPVNFGRSLRKRAEVTNYYGGRDELQEDDEDSFIVTSDIVRPGRKKLKRLSSRLAARTTRTTSASASAGDSDMEFERRRRSSRANKNTRKMVDRFADDDDDDDDDEVFYISDNKPAAAPKVVSVKEIFQSNVPFDFKEAHRTTCDSCGYADDRNKGTFVFCQGCSNAYHKVCLGNRSSREQRVTKVGPDSFVMQCRFCIGVYKKRDPRAPSHDKCQVCHVKGPACAPFSEKKTPKQEEKLRLDNEGVDPITEVNPKLINNFDNVLFRCARCHRGWHYEHLPHPNSTRDPSILDPLNLRKHRLEEYQIDWNCKECRDTDGLKPDKIVAWRPVNRKSYIEGQTITDFDEDRIEYLIKWERQSYNHCQWFPGAWVYGIVKHNMRVSFLKRTFGEGLEGGPDSEIKADSLLRWTEKEAIYNVWVTPDIILDVQTAPRTREAEAKYKARSREDKFQEDMSRIFHVVKILVKFEGLGYEDVVWDTPPDSSDGALWEAYQEAYREYLNGKHFKTEPNRVMRERLQEFRQLDFVKDIELKKQPEGLKRGTLMQYQIDGLNWMLLNFRLDRSVILADEMGLGKTVQIVALLYTLIMVKPRIWPFLVVVPNATCANWRREIKKWAPELRVVAYYGGRVSQQAAKDYELFPNGTRDMKAHVVIMSYDSVKDSETRSRFSSVKWAGLVVDEAQALKNDENTLYKSLNMLNIPFKVLLTGTPLQNNKRELFNLLQFVDPNMKAAQLDQDFDEITSDNLKYLHDLIRPYFLRRTKAEVLTFLPTMAQIIVPVSMSVLQERLCKSIMEKNPQLIRSIFAQGKLKANERGSLSNILMQLRKCLCHPFIYSQAIEDRNLSPELTRRNLIEASSKLMLLEIMLPKLKERGHRVLIFSQFLDQLTVLEDFLMSLNLRHERLDGSQSSLEKQKKIDAFNAPDSEIFCMLLSTRAGGVGINLATADTVIILDPDWNPHQDIQALSRAHRIGQRKKVLCFQLVTVDSAEEKILQIGRKKMALDHLLIETMDNQDDAPNDVESVLKHGAEALFGDKKKDAIKYDSAAVDKLLDRSMQEETKTDDKKSAESAFAHARVWANDEGGLTDNMKETEQQEMSLSVWDQILKQREEEARREAEKAKETLGRGGRRRGNANYAGPKFEFDEGEKPESDQGEGDHDFVAKSDGDTSDEEVGTPGTVLSVPSRKSDNEGQEGHTQQAGQGKAAAAPHAAQNSHADKGKAAAVVNGHKVKRGQIIEVTIPKANGQGGQQSGRVSTGVRFDIPDSDSERHGQGQGGRGQQHLGALGAVRGVIRTGGGGVTRHEADPSMNASQRAGIDLLNSIAMRPAVLPRLRVLALLFLFLFLFQFRFQWCRHQSGNCAWCASICIRGTGSARRWGA</sequence>
<dbReference type="SUPFAM" id="SSF52540">
    <property type="entry name" value="P-loop containing nucleoside triphosphate hydrolases"/>
    <property type="match status" value="2"/>
</dbReference>